<protein>
    <submittedName>
        <fullName evidence="1">Uncharacterized protein</fullName>
    </submittedName>
</protein>
<accession>A0A380TYV6</accession>
<organism evidence="1 2">
    <name type="scientific">[Actinobacillus] rossii</name>
    <dbReference type="NCBI Taxonomy" id="123820"/>
    <lineage>
        <taxon>Bacteria</taxon>
        <taxon>Pseudomonadati</taxon>
        <taxon>Pseudomonadota</taxon>
        <taxon>Gammaproteobacteria</taxon>
        <taxon>Pasteurellales</taxon>
        <taxon>Pasteurellaceae</taxon>
    </lineage>
</organism>
<proteinExistence type="predicted"/>
<reference evidence="1 2" key="1">
    <citation type="submission" date="2018-06" db="EMBL/GenBank/DDBJ databases">
        <authorList>
            <consortium name="Pathogen Informatics"/>
            <person name="Doyle S."/>
        </authorList>
    </citation>
    <scope>NUCLEOTIDE SEQUENCE [LARGE SCALE GENOMIC DNA]</scope>
    <source>
        <strain evidence="1 2">NCTC10801</strain>
    </source>
</reference>
<evidence type="ECO:0000313" key="1">
    <source>
        <dbReference type="EMBL" id="SUT93770.1"/>
    </source>
</evidence>
<name>A0A380TYV6_9PAST</name>
<sequence>MIDYYYDNVFLQPPEPREIPDYYFDDFVDDEENAEELAQVIYCEPSLSGAFEHALVRHSYYQTKQTEIELLNIIKKFNCAIENRVEELVMKKLEQGFEL</sequence>
<gene>
    <name evidence="1" type="ORF">NCTC10801_02040</name>
</gene>
<dbReference type="Proteomes" id="UP000254649">
    <property type="component" value="Unassembled WGS sequence"/>
</dbReference>
<keyword evidence="2" id="KW-1185">Reference proteome</keyword>
<dbReference type="EMBL" id="UFRQ01000003">
    <property type="protein sequence ID" value="SUT93770.1"/>
    <property type="molecule type" value="Genomic_DNA"/>
</dbReference>
<evidence type="ECO:0000313" key="2">
    <source>
        <dbReference type="Proteomes" id="UP000254649"/>
    </source>
</evidence>
<dbReference type="AlphaFoldDB" id="A0A380TYV6"/>